<sequence length="70" mass="7330">MNMPVRTFTGCAATCLMLFTVGGYAADAEHLCSPLNPQGSSLAVTASSTKDAQIIANAQYPNQVYSCKKA</sequence>
<feature type="signal peptide" evidence="1">
    <location>
        <begin position="1"/>
        <end position="25"/>
    </location>
</feature>
<proteinExistence type="predicted"/>
<organism evidence="3 4">
    <name type="scientific">Pseudomonas antarctica</name>
    <dbReference type="NCBI Taxonomy" id="219572"/>
    <lineage>
        <taxon>Bacteria</taxon>
        <taxon>Pseudomonadati</taxon>
        <taxon>Pseudomonadota</taxon>
        <taxon>Gammaproteobacteria</taxon>
        <taxon>Pseudomonadales</taxon>
        <taxon>Pseudomonadaceae</taxon>
        <taxon>Pseudomonas</taxon>
    </lineage>
</organism>
<protein>
    <recommendedName>
        <fullName evidence="6">Secreted protein</fullName>
    </recommendedName>
</protein>
<reference evidence="3 4" key="2">
    <citation type="submission" date="2016-10" db="EMBL/GenBank/DDBJ databases">
        <authorList>
            <person name="de Groot N.N."/>
        </authorList>
    </citation>
    <scope>NUCLEOTIDE SEQUENCE [LARGE SCALE GENOMIC DNA]</scope>
    <source>
        <strain evidence="3 4">BS2772</strain>
    </source>
</reference>
<evidence type="ECO:0000313" key="5">
    <source>
        <dbReference type="Proteomes" id="UP000748067"/>
    </source>
</evidence>
<evidence type="ECO:0000313" key="2">
    <source>
        <dbReference type="EMBL" id="KAF2406773.1"/>
    </source>
</evidence>
<dbReference type="EMBL" id="JXDI01000003">
    <property type="protein sequence ID" value="KAF2406773.1"/>
    <property type="molecule type" value="Genomic_DNA"/>
</dbReference>
<reference evidence="2 5" key="1">
    <citation type="submission" date="2015-01" db="EMBL/GenBank/DDBJ databases">
        <title>Genome Sequence of Pseudomonas antarctica CMS 35.</title>
        <authorList>
            <person name="Voget S."/>
            <person name="Chow J."/>
            <person name="Daniel R."/>
            <person name="Streit W."/>
        </authorList>
    </citation>
    <scope>NUCLEOTIDE SEQUENCE [LARGE SCALE GENOMIC DNA]</scope>
    <source>
        <strain evidence="2 5">CMS 35</strain>
    </source>
</reference>
<dbReference type="Proteomes" id="UP000182470">
    <property type="component" value="Chromosome I"/>
</dbReference>
<dbReference type="EMBL" id="LT629704">
    <property type="protein sequence ID" value="SDN51963.1"/>
    <property type="molecule type" value="Genomic_DNA"/>
</dbReference>
<name>A0A1H0C269_9PSED</name>
<evidence type="ECO:0000313" key="4">
    <source>
        <dbReference type="Proteomes" id="UP000182470"/>
    </source>
</evidence>
<dbReference type="AlphaFoldDB" id="A0A1H0C269"/>
<keyword evidence="5" id="KW-1185">Reference proteome</keyword>
<evidence type="ECO:0008006" key="6">
    <source>
        <dbReference type="Google" id="ProtNLM"/>
    </source>
</evidence>
<evidence type="ECO:0000313" key="3">
    <source>
        <dbReference type="EMBL" id="SDN51963.1"/>
    </source>
</evidence>
<feature type="chain" id="PRO_5009247323" description="Secreted protein" evidence="1">
    <location>
        <begin position="26"/>
        <end position="70"/>
    </location>
</feature>
<dbReference type="Proteomes" id="UP000748067">
    <property type="component" value="Unassembled WGS sequence"/>
</dbReference>
<accession>A0A1H0C269</accession>
<keyword evidence="1" id="KW-0732">Signal</keyword>
<evidence type="ECO:0000256" key="1">
    <source>
        <dbReference type="SAM" id="SignalP"/>
    </source>
</evidence>
<gene>
    <name evidence="2" type="ORF">PSAN_49510</name>
    <name evidence="3" type="ORF">SAMN04490179_4612</name>
</gene>